<evidence type="ECO:0000256" key="10">
    <source>
        <dbReference type="ARBA" id="ARBA00022729"/>
    </source>
</evidence>
<dbReference type="InterPro" id="IPR001930">
    <property type="entry name" value="Peptidase_M1"/>
</dbReference>
<evidence type="ECO:0000256" key="19">
    <source>
        <dbReference type="ARBA" id="ARBA00023288"/>
    </source>
</evidence>
<feature type="domain" description="Peptidase M1 membrane alanine aminopeptidase" evidence="23">
    <location>
        <begin position="278"/>
        <end position="504"/>
    </location>
</feature>
<feature type="binding site" evidence="21">
    <location>
        <position position="350"/>
    </location>
    <ligand>
        <name>Zn(2+)</name>
        <dbReference type="ChEBI" id="CHEBI:29105"/>
        <note>catalytic</note>
    </ligand>
</feature>
<dbReference type="FunFam" id="2.60.40.1910:FF:000008">
    <property type="entry name" value="Aminopeptidase"/>
    <property type="match status" value="1"/>
</dbReference>
<keyword evidence="5" id="KW-1003">Cell membrane</keyword>
<evidence type="ECO:0000256" key="14">
    <source>
        <dbReference type="ARBA" id="ARBA00022989"/>
    </source>
</evidence>
<comment type="cofactor">
    <cofactor evidence="21 22">
        <name>Zn(2+)</name>
        <dbReference type="ChEBI" id="CHEBI:29105"/>
    </cofactor>
    <text evidence="21 22">Binds 1 zinc ion per subunit.</text>
</comment>
<evidence type="ECO:0000256" key="6">
    <source>
        <dbReference type="ARBA" id="ARBA00022622"/>
    </source>
</evidence>
<feature type="domain" description="ERAP1-like C-terminal" evidence="24">
    <location>
        <begin position="583"/>
        <end position="908"/>
    </location>
</feature>
<reference evidence="26" key="2">
    <citation type="submission" date="2022-06" db="UniProtKB">
        <authorList>
            <consortium name="EnsemblMetazoa"/>
        </authorList>
    </citation>
    <scope>IDENTIFICATION</scope>
</reference>
<dbReference type="PRINTS" id="PR00756">
    <property type="entry name" value="ALADIPTASE"/>
</dbReference>
<dbReference type="SUPFAM" id="SSF63737">
    <property type="entry name" value="Leukotriene A4 hydrolase N-terminal domain"/>
    <property type="match status" value="1"/>
</dbReference>
<dbReference type="OrthoDB" id="510539at2759"/>
<organism evidence="26 27">
    <name type="scientific">Acyrthosiphon pisum</name>
    <name type="common">Pea aphid</name>
    <dbReference type="NCBI Taxonomy" id="7029"/>
    <lineage>
        <taxon>Eukaryota</taxon>
        <taxon>Metazoa</taxon>
        <taxon>Ecdysozoa</taxon>
        <taxon>Arthropoda</taxon>
        <taxon>Hexapoda</taxon>
        <taxon>Insecta</taxon>
        <taxon>Pterygota</taxon>
        <taxon>Neoptera</taxon>
        <taxon>Paraneoptera</taxon>
        <taxon>Hemiptera</taxon>
        <taxon>Sternorrhyncha</taxon>
        <taxon>Aphidomorpha</taxon>
        <taxon>Aphidoidea</taxon>
        <taxon>Aphididae</taxon>
        <taxon>Macrosiphini</taxon>
        <taxon>Acyrthosiphon</taxon>
    </lineage>
</organism>
<evidence type="ECO:0000256" key="1">
    <source>
        <dbReference type="ARBA" id="ARBA00000098"/>
    </source>
</evidence>
<keyword evidence="27" id="KW-1185">Reference proteome</keyword>
<evidence type="ECO:0000256" key="12">
    <source>
        <dbReference type="ARBA" id="ARBA00022833"/>
    </source>
</evidence>
<proteinExistence type="inferred from homology"/>
<evidence type="ECO:0000256" key="16">
    <source>
        <dbReference type="ARBA" id="ARBA00023136"/>
    </source>
</evidence>
<keyword evidence="8 22" id="KW-0812">Transmembrane</keyword>
<dbReference type="EnsemblMetazoa" id="XM_029486832.1">
    <property type="protein sequence ID" value="XP_029342692.1"/>
    <property type="gene ID" value="LOC100165428"/>
</dbReference>
<comment type="subcellular location">
    <subcellularLocation>
        <location evidence="3">Cell membrane</location>
        <topology evidence="3">Lipid-anchor</topology>
        <topology evidence="3">GPI-anchor</topology>
    </subcellularLocation>
    <subcellularLocation>
        <location evidence="2">Membrane</location>
        <topology evidence="2">Single-pass type II membrane protein</topology>
    </subcellularLocation>
</comment>
<dbReference type="EC" id="3.4.11.-" evidence="22"/>
<dbReference type="FunFam" id="2.60.40.1730:FF:000012">
    <property type="entry name" value="Aminopeptidase N"/>
    <property type="match status" value="1"/>
</dbReference>
<dbReference type="InterPro" id="IPR027268">
    <property type="entry name" value="Peptidase_M4/M1_CTD_sf"/>
</dbReference>
<dbReference type="SUPFAM" id="SSF55486">
    <property type="entry name" value="Metalloproteases ('zincins'), catalytic domain"/>
    <property type="match status" value="1"/>
</dbReference>
<dbReference type="PANTHER" id="PTHR11533">
    <property type="entry name" value="PROTEASE M1 ZINC METALLOPROTEASE"/>
    <property type="match status" value="1"/>
</dbReference>
<dbReference type="GO" id="GO:0070006">
    <property type="term" value="F:metalloaminopeptidase activity"/>
    <property type="evidence" value="ECO:0007669"/>
    <property type="project" value="TreeGrafter"/>
</dbReference>
<dbReference type="InterPro" id="IPR042097">
    <property type="entry name" value="Aminopeptidase_N-like_N_sf"/>
</dbReference>
<dbReference type="PANTHER" id="PTHR11533:SF253">
    <property type="entry name" value="AMINOPEPTIDASE-RELATED"/>
    <property type="match status" value="1"/>
</dbReference>
<evidence type="ECO:0000256" key="5">
    <source>
        <dbReference type="ARBA" id="ARBA00022475"/>
    </source>
</evidence>
<keyword evidence="10" id="KW-0732">Signal</keyword>
<feature type="transmembrane region" description="Helical" evidence="22">
    <location>
        <begin position="19"/>
        <end position="36"/>
    </location>
</feature>
<dbReference type="Pfam" id="PF01433">
    <property type="entry name" value="Peptidase_M1"/>
    <property type="match status" value="1"/>
</dbReference>
<dbReference type="Pfam" id="PF17900">
    <property type="entry name" value="Peptidase_M1_N"/>
    <property type="match status" value="1"/>
</dbReference>
<reference evidence="27" key="1">
    <citation type="submission" date="2010-06" db="EMBL/GenBank/DDBJ databases">
        <authorList>
            <person name="Jiang H."/>
            <person name="Abraham K."/>
            <person name="Ali S."/>
            <person name="Alsbrooks S.L."/>
            <person name="Anim B.N."/>
            <person name="Anosike U.S."/>
            <person name="Attaway T."/>
            <person name="Bandaranaike D.P."/>
            <person name="Battles P.K."/>
            <person name="Bell S.N."/>
            <person name="Bell A.V."/>
            <person name="Beltran B."/>
            <person name="Bickham C."/>
            <person name="Bustamante Y."/>
            <person name="Caleb T."/>
            <person name="Canada A."/>
            <person name="Cardenas V."/>
            <person name="Carter K."/>
            <person name="Chacko J."/>
            <person name="Chandrabose M.N."/>
            <person name="Chavez D."/>
            <person name="Chavez A."/>
            <person name="Chen L."/>
            <person name="Chu H.-S."/>
            <person name="Claassen K.J."/>
            <person name="Cockrell R."/>
            <person name="Collins M."/>
            <person name="Cooper J.A."/>
            <person name="Cree A."/>
            <person name="Curry S.M."/>
            <person name="Da Y."/>
            <person name="Dao M.D."/>
            <person name="Das B."/>
            <person name="Davila M.-L."/>
            <person name="Davy-Carroll L."/>
            <person name="Denson S."/>
            <person name="Dinh H."/>
            <person name="Ebong V.E."/>
            <person name="Edwards J.R."/>
            <person name="Egan A."/>
            <person name="El-Daye J."/>
            <person name="Escobedo L."/>
            <person name="Fernandez S."/>
            <person name="Fernando P.R."/>
            <person name="Flagg N."/>
            <person name="Forbes L.D."/>
            <person name="Fowler R.G."/>
            <person name="Fu Q."/>
            <person name="Gabisi R.A."/>
            <person name="Ganer J."/>
            <person name="Garbino Pronczuk A."/>
            <person name="Garcia R.M."/>
            <person name="Garner T."/>
            <person name="Garrett T.E."/>
            <person name="Gonzalez D.A."/>
            <person name="Hamid H."/>
            <person name="Hawkins E.S."/>
            <person name="Hirani K."/>
            <person name="Hogues M.E."/>
            <person name="Hollins B."/>
            <person name="Hsiao C.-H."/>
            <person name="Jabil R."/>
            <person name="James M.L."/>
            <person name="Jhangiani S.N."/>
            <person name="Johnson B."/>
            <person name="Johnson Q."/>
            <person name="Joshi V."/>
            <person name="Kalu J.B."/>
            <person name="Kam C."/>
            <person name="Kashfia A."/>
            <person name="Keebler J."/>
            <person name="Kisamo H."/>
            <person name="Kovar C.L."/>
            <person name="Lago L.A."/>
            <person name="Lai C.-Y."/>
            <person name="Laidlaw J."/>
            <person name="Lara F."/>
            <person name="Le T.-K."/>
            <person name="Lee S.L."/>
            <person name="Legall F.H."/>
            <person name="Lemon S.J."/>
            <person name="Lewis L.R."/>
            <person name="Li B."/>
            <person name="Liu Y."/>
            <person name="Liu Y.-S."/>
            <person name="Lopez J."/>
            <person name="Lozado R.J."/>
            <person name="Lu J."/>
            <person name="Madu R.C."/>
            <person name="Maheshwari M."/>
            <person name="Maheshwari R."/>
            <person name="Malloy K."/>
            <person name="Martinez E."/>
            <person name="Mathew T."/>
            <person name="Mercado I.C."/>
            <person name="Mercado C."/>
            <person name="Meyer B."/>
            <person name="Montgomery K."/>
            <person name="Morgan M.B."/>
            <person name="Munidasa M."/>
            <person name="Nazareth L.V."/>
            <person name="Nelson J."/>
            <person name="Ng B.M."/>
            <person name="Nguyen N.B."/>
            <person name="Nguyen P.Q."/>
            <person name="Nguyen T."/>
            <person name="Obregon M."/>
            <person name="Okwuonu G.O."/>
            <person name="Onwere C.G."/>
            <person name="Orozco G."/>
            <person name="Parra A."/>
            <person name="Patel S."/>
            <person name="Patil S."/>
            <person name="Perez A."/>
            <person name="Perez Y."/>
            <person name="Pham C."/>
            <person name="Primus E.L."/>
            <person name="Pu L.-L."/>
            <person name="Puazo M."/>
            <person name="Qin X."/>
            <person name="Quiroz J.B."/>
            <person name="Reese J."/>
            <person name="Richards S."/>
            <person name="Rives C.M."/>
            <person name="Robberts R."/>
            <person name="Ruiz S.J."/>
            <person name="Ruiz M.J."/>
            <person name="Santibanez J."/>
            <person name="Schneider B.W."/>
            <person name="Sisson I."/>
            <person name="Smith M."/>
            <person name="Sodergren E."/>
            <person name="Song X.-Z."/>
            <person name="Song B.B."/>
            <person name="Summersgill H."/>
            <person name="Thelus R."/>
            <person name="Thornton R.D."/>
            <person name="Trejos Z.Y."/>
            <person name="Usmani K."/>
            <person name="Vattathil S."/>
            <person name="Villasana D."/>
            <person name="Walker D.L."/>
            <person name="Wang S."/>
            <person name="Wang K."/>
            <person name="White C.S."/>
            <person name="Williams A.C."/>
            <person name="Williamson J."/>
            <person name="Wilson K."/>
            <person name="Woghiren I.O."/>
            <person name="Woodworth J.R."/>
            <person name="Worley K.C."/>
            <person name="Wright R.A."/>
            <person name="Wu W."/>
            <person name="Young L."/>
            <person name="Zhang L."/>
            <person name="Zhang J."/>
            <person name="Zhu Y."/>
            <person name="Muzny D.M."/>
            <person name="Weinstock G."/>
            <person name="Gibbs R.A."/>
        </authorList>
    </citation>
    <scope>NUCLEOTIDE SEQUENCE [LARGE SCALE GENOMIC DNA]</scope>
    <source>
        <strain evidence="27">LSR1</strain>
    </source>
</reference>
<evidence type="ECO:0000259" key="25">
    <source>
        <dbReference type="Pfam" id="PF17900"/>
    </source>
</evidence>
<name>A0A8R2JN12_ACYPI</name>
<evidence type="ECO:0000259" key="23">
    <source>
        <dbReference type="Pfam" id="PF01433"/>
    </source>
</evidence>
<evidence type="ECO:0000256" key="22">
    <source>
        <dbReference type="RuleBase" id="RU364040"/>
    </source>
</evidence>
<dbReference type="CDD" id="cd09601">
    <property type="entry name" value="M1_APN-Q_like"/>
    <property type="match status" value="1"/>
</dbReference>
<evidence type="ECO:0000259" key="24">
    <source>
        <dbReference type="Pfam" id="PF11838"/>
    </source>
</evidence>
<evidence type="ECO:0000256" key="2">
    <source>
        <dbReference type="ARBA" id="ARBA00004606"/>
    </source>
</evidence>
<dbReference type="InterPro" id="IPR034016">
    <property type="entry name" value="M1_APN-typ"/>
</dbReference>
<keyword evidence="9 21" id="KW-0479">Metal-binding</keyword>
<evidence type="ECO:0000256" key="8">
    <source>
        <dbReference type="ARBA" id="ARBA00022692"/>
    </source>
</evidence>
<keyword evidence="16 22" id="KW-0472">Membrane</keyword>
<keyword evidence="12 21" id="KW-0862">Zinc</keyword>
<dbReference type="InterPro" id="IPR024571">
    <property type="entry name" value="ERAP1-like_C_dom"/>
</dbReference>
<keyword evidence="6" id="KW-0336">GPI-anchor</keyword>
<dbReference type="FunFam" id="1.25.50.20:FF:000001">
    <property type="entry name" value="Aminopeptidase"/>
    <property type="match status" value="1"/>
</dbReference>
<evidence type="ECO:0000313" key="26">
    <source>
        <dbReference type="EnsemblMetazoa" id="XP_029342692.1"/>
    </source>
</evidence>
<evidence type="ECO:0000256" key="9">
    <source>
        <dbReference type="ARBA" id="ARBA00022723"/>
    </source>
</evidence>
<feature type="active site" description="Proton acceptor" evidence="20">
    <location>
        <position position="351"/>
    </location>
</feature>
<evidence type="ECO:0000256" key="3">
    <source>
        <dbReference type="ARBA" id="ARBA00004609"/>
    </source>
</evidence>
<comment type="similarity">
    <text evidence="4 22">Belongs to the peptidase M1 family.</text>
</comment>
<evidence type="ECO:0000256" key="21">
    <source>
        <dbReference type="PIRSR" id="PIRSR634016-3"/>
    </source>
</evidence>
<keyword evidence="18" id="KW-0325">Glycoprotein</keyword>
<dbReference type="GO" id="GO:0098552">
    <property type="term" value="C:side of membrane"/>
    <property type="evidence" value="ECO:0007669"/>
    <property type="project" value="UniProtKB-KW"/>
</dbReference>
<dbReference type="GeneID" id="100165428"/>
<keyword evidence="15 22" id="KW-0482">Metalloprotease</keyword>
<feature type="binding site" evidence="21">
    <location>
        <position position="373"/>
    </location>
    <ligand>
        <name>Zn(2+)</name>
        <dbReference type="ChEBI" id="CHEBI:29105"/>
        <note>catalytic</note>
    </ligand>
</feature>
<dbReference type="GO" id="GO:0016285">
    <property type="term" value="F:alanyl aminopeptidase activity"/>
    <property type="evidence" value="ECO:0007669"/>
    <property type="project" value="UniProtKB-EC"/>
</dbReference>
<dbReference type="Gene3D" id="2.60.40.1910">
    <property type="match status" value="1"/>
</dbReference>
<dbReference type="Proteomes" id="UP000007819">
    <property type="component" value="Chromosome A1"/>
</dbReference>
<dbReference type="GO" id="GO:0005615">
    <property type="term" value="C:extracellular space"/>
    <property type="evidence" value="ECO:0007669"/>
    <property type="project" value="TreeGrafter"/>
</dbReference>
<keyword evidence="19" id="KW-0449">Lipoprotein</keyword>
<keyword evidence="11 22" id="KW-0378">Hydrolase</keyword>
<evidence type="ECO:0000256" key="20">
    <source>
        <dbReference type="PIRSR" id="PIRSR634016-1"/>
    </source>
</evidence>
<keyword evidence="7 22" id="KW-0645">Protease</keyword>
<protein>
    <recommendedName>
        <fullName evidence="22">Aminopeptidase</fullName>
        <ecNumber evidence="22">3.4.11.-</ecNumber>
    </recommendedName>
</protein>
<sequence>MNNVICEHRDKRIHIRMKFAGFKIIFIIALSLMGSVKSEETSEFKIPSNFKPVSYELNLVTHLEDKFMFEGVVGIRMTCVEATDTIVLHSKSLNIDTKSVVVANGGENVIPVSSVSFIPDKELMHVKSTVNFKACDEYVLTIPFTGNLTEEWIGYYIRSYVDKESNQTRWFAVTQFEALGTRKAFPCFDEPEYKATFKIRLGHKKGLTSISNMKFMNQINCPSNSEYVVDEFEESPPMSTHLVAYTVADFVFNEANSEDDQVKYRIICRKELVNQTEFAINLGPKVLKYHEDYFHEKFPLQKQDMAAIPDLSTNSMENWGLATFKENYLLIDLNVAKIDDVYDVGHSITHELAHQWFGNLVTMKWWTDLWLNEGFAEYLGLRGVDFVFPESKYFQVANVKNFLLVLNLDSLQSAHPLSVAIGKPDEIAPISQDPITFAKGPILFHMMNTFLGEDTFKQGIRNYIHEYKFSNAEQDDLWSSLTEEAHRQGTLDKNVTVKQIMDTWTRQTGYPVLNVVRDYSAGTVTLSQERYLSIKSNGTDNKTCWWIPITMTTSGDLNQTNAKFWLNCENNNLTTPLAKDNEWVIYNMQMTVLFRVFYDTRNWMGIICTLNDPTKYETIPTLNRVQLILDSLSFSQVGDMDYEITFQLLKYLKHEIEYTPWLAALSGWRKIDNLLKRTPKHAVFQNNIRDMLSCVYNKFRNMEEKVNGYENIQLQSLVISRACEYQTKDCIQRVLDLFRKWMKSVDPDNNNILPKELKDTIWIRAIQYGGVEEWNFLWGRYQRSNLRSDKDDMIFALGCTSIKSLLLRYLNWLLDDSIIPKEDAYTAFDSVTRNEVGFSVAKEFLYCKISDISEYYQPEGDGLVKYVNYIASQMKTKEELEEFKSFIIKSSGYFKEPDLVINQITETITKNIEWTSKFYNKILQN</sequence>
<dbReference type="InterPro" id="IPR050344">
    <property type="entry name" value="Peptidase_M1_aminopeptidases"/>
</dbReference>
<dbReference type="GO" id="GO:0042277">
    <property type="term" value="F:peptide binding"/>
    <property type="evidence" value="ECO:0007669"/>
    <property type="project" value="TreeGrafter"/>
</dbReference>
<dbReference type="Pfam" id="PF11838">
    <property type="entry name" value="ERAP1_C"/>
    <property type="match status" value="1"/>
</dbReference>
<dbReference type="GO" id="GO:0043171">
    <property type="term" value="P:peptide catabolic process"/>
    <property type="evidence" value="ECO:0007669"/>
    <property type="project" value="TreeGrafter"/>
</dbReference>
<evidence type="ECO:0000313" key="27">
    <source>
        <dbReference type="Proteomes" id="UP000007819"/>
    </source>
</evidence>
<accession>A0A8R2JN12</accession>
<feature type="domain" description="Aminopeptidase N-like N-terminal" evidence="25">
    <location>
        <begin position="51"/>
        <end position="242"/>
    </location>
</feature>
<dbReference type="GO" id="GO:0005737">
    <property type="term" value="C:cytoplasm"/>
    <property type="evidence" value="ECO:0007669"/>
    <property type="project" value="TreeGrafter"/>
</dbReference>
<evidence type="ECO:0000256" key="17">
    <source>
        <dbReference type="ARBA" id="ARBA00023157"/>
    </source>
</evidence>
<evidence type="ECO:0000256" key="15">
    <source>
        <dbReference type="ARBA" id="ARBA00023049"/>
    </source>
</evidence>
<evidence type="ECO:0000256" key="11">
    <source>
        <dbReference type="ARBA" id="ARBA00022801"/>
    </source>
</evidence>
<dbReference type="RefSeq" id="XP_029342692.1">
    <property type="nucleotide sequence ID" value="XM_029486832.1"/>
</dbReference>
<dbReference type="InterPro" id="IPR045357">
    <property type="entry name" value="Aminopeptidase_N-like_N"/>
</dbReference>
<comment type="catalytic activity">
    <reaction evidence="1">
        <text>Release of an N-terminal amino acid, Xaa-|-Yaa- from a peptide, amide or arylamide. Xaa is preferably Ala, but may be most amino acids including Pro (slow action). When a terminal hydrophobic residue is followed by a prolyl residue, the two may be released as an intact Xaa-Pro dipeptide.</text>
        <dbReference type="EC" id="3.4.11.2"/>
    </reaction>
</comment>
<dbReference type="GO" id="GO:0008270">
    <property type="term" value="F:zinc ion binding"/>
    <property type="evidence" value="ECO:0007669"/>
    <property type="project" value="UniProtKB-UniRule"/>
</dbReference>
<dbReference type="GO" id="GO:0006508">
    <property type="term" value="P:proteolysis"/>
    <property type="evidence" value="ECO:0007669"/>
    <property type="project" value="UniProtKB-KW"/>
</dbReference>
<dbReference type="Gene3D" id="2.60.40.1730">
    <property type="entry name" value="tricorn interacting facor f3 domain"/>
    <property type="match status" value="1"/>
</dbReference>
<evidence type="ECO:0000256" key="18">
    <source>
        <dbReference type="ARBA" id="ARBA00023180"/>
    </source>
</evidence>
<feature type="binding site" evidence="21">
    <location>
        <position position="354"/>
    </location>
    <ligand>
        <name>Zn(2+)</name>
        <dbReference type="ChEBI" id="CHEBI:29105"/>
        <note>catalytic</note>
    </ligand>
</feature>
<keyword evidence="17" id="KW-1015">Disulfide bond</keyword>
<dbReference type="FunFam" id="1.10.390.10:FF:000016">
    <property type="entry name" value="Glutamyl aminopeptidase"/>
    <property type="match status" value="1"/>
</dbReference>
<keyword evidence="22" id="KW-0031">Aminopeptidase</keyword>
<evidence type="ECO:0000256" key="13">
    <source>
        <dbReference type="ARBA" id="ARBA00022968"/>
    </source>
</evidence>
<dbReference type="Gene3D" id="1.25.50.20">
    <property type="match status" value="1"/>
</dbReference>
<dbReference type="InterPro" id="IPR014782">
    <property type="entry name" value="Peptidase_M1_dom"/>
</dbReference>
<evidence type="ECO:0000256" key="7">
    <source>
        <dbReference type="ARBA" id="ARBA00022670"/>
    </source>
</evidence>
<keyword evidence="14 22" id="KW-1133">Transmembrane helix</keyword>
<dbReference type="Gene3D" id="1.10.390.10">
    <property type="entry name" value="Neutral Protease Domain 2"/>
    <property type="match status" value="1"/>
</dbReference>
<keyword evidence="13" id="KW-0735">Signal-anchor</keyword>
<dbReference type="KEGG" id="api:100165428"/>
<dbReference type="AlphaFoldDB" id="A0A8R2JN12"/>
<dbReference type="GO" id="GO:0005886">
    <property type="term" value="C:plasma membrane"/>
    <property type="evidence" value="ECO:0007669"/>
    <property type="project" value="UniProtKB-SubCell"/>
</dbReference>
<evidence type="ECO:0000256" key="4">
    <source>
        <dbReference type="ARBA" id="ARBA00010136"/>
    </source>
</evidence>